<protein>
    <recommendedName>
        <fullName evidence="3">PSI domain-containing protein</fullName>
    </recommendedName>
</protein>
<gene>
    <name evidence="4" type="ORF">PSON_ATCC_30995.1.T0020147</name>
</gene>
<feature type="domain" description="PSI" evidence="3">
    <location>
        <begin position="1172"/>
        <end position="1208"/>
    </location>
</feature>
<evidence type="ECO:0000256" key="1">
    <source>
        <dbReference type="ARBA" id="ARBA00023180"/>
    </source>
</evidence>
<dbReference type="SMART" id="SM00639">
    <property type="entry name" value="PSA"/>
    <property type="match status" value="3"/>
</dbReference>
<dbReference type="InterPro" id="IPR002895">
    <property type="entry name" value="Paramecium_SA"/>
</dbReference>
<dbReference type="EMBL" id="CAJJDN010000002">
    <property type="protein sequence ID" value="CAD8046949.1"/>
    <property type="molecule type" value="Genomic_DNA"/>
</dbReference>
<evidence type="ECO:0000313" key="4">
    <source>
        <dbReference type="EMBL" id="CAD8046949.1"/>
    </source>
</evidence>
<proteinExistence type="predicted"/>
<evidence type="ECO:0000259" key="3">
    <source>
        <dbReference type="SMART" id="SM00423"/>
    </source>
</evidence>
<feature type="domain" description="PSI" evidence="3">
    <location>
        <begin position="1528"/>
        <end position="1574"/>
    </location>
</feature>
<feature type="domain" description="PSI" evidence="3">
    <location>
        <begin position="1815"/>
        <end position="1872"/>
    </location>
</feature>
<name>A0A8S1K0E2_9CILI</name>
<feature type="domain" description="PSI" evidence="3">
    <location>
        <begin position="521"/>
        <end position="580"/>
    </location>
</feature>
<keyword evidence="2" id="KW-0732">Signal</keyword>
<dbReference type="OrthoDB" id="296528at2759"/>
<reference evidence="4" key="1">
    <citation type="submission" date="2021-01" db="EMBL/GenBank/DDBJ databases">
        <authorList>
            <consortium name="Genoscope - CEA"/>
            <person name="William W."/>
        </authorList>
    </citation>
    <scope>NUCLEOTIDE SEQUENCE</scope>
</reference>
<feature type="domain" description="PSI" evidence="3">
    <location>
        <begin position="602"/>
        <end position="650"/>
    </location>
</feature>
<dbReference type="InterPro" id="IPR016201">
    <property type="entry name" value="PSI"/>
</dbReference>
<organism evidence="4 5">
    <name type="scientific">Paramecium sonneborni</name>
    <dbReference type="NCBI Taxonomy" id="65129"/>
    <lineage>
        <taxon>Eukaryota</taxon>
        <taxon>Sar</taxon>
        <taxon>Alveolata</taxon>
        <taxon>Ciliophora</taxon>
        <taxon>Intramacronucleata</taxon>
        <taxon>Oligohymenophorea</taxon>
        <taxon>Peniculida</taxon>
        <taxon>Parameciidae</taxon>
        <taxon>Paramecium</taxon>
    </lineage>
</organism>
<keyword evidence="5" id="KW-1185">Reference proteome</keyword>
<feature type="domain" description="PSI" evidence="3">
    <location>
        <begin position="1996"/>
        <end position="2061"/>
    </location>
</feature>
<feature type="domain" description="PSI" evidence="3">
    <location>
        <begin position="19"/>
        <end position="64"/>
    </location>
</feature>
<keyword evidence="1" id="KW-0325">Glycoprotein</keyword>
<dbReference type="SMART" id="SM00423">
    <property type="entry name" value="PSI"/>
    <property type="match status" value="8"/>
</dbReference>
<feature type="signal peptide" evidence="2">
    <location>
        <begin position="1"/>
        <end position="16"/>
    </location>
</feature>
<comment type="caution">
    <text evidence="4">The sequence shown here is derived from an EMBL/GenBank/DDBJ whole genome shotgun (WGS) entry which is preliminary data.</text>
</comment>
<dbReference type="Proteomes" id="UP000692954">
    <property type="component" value="Unassembled WGS sequence"/>
</dbReference>
<sequence>MILIIILLLCFSSVNSIEKCLEFRTQLDCIQSTDSQCVWDSGYCQYTKNLELGCSNLLNQLACIKQLAYSSGQIARCIFIKVCQPVYDLTQLSCTNPLSKHSCLGIQNINQLCYWDPKTYTCSEIKEQTYQEDFENVLYSASVCGRIKHYLIIHSSLIWPLISYTPDFASQAQDIYRQDLGLESLSSNKVYDSGVLANNKLYSKCEETNKVSYFQWYHFNDAQSYALNNLKISDRQREGCIALQIADDSDYLQIFSTKIDSIGVNHIYCRYQGGVFTNYKCLYLNNELQLKDTSYLLSNKIYCDQLNLNQCQYIEQECYPILMDGKNEQEVTCTFSEQKLKEAQGCLSDTQQYKTYRDCASIVIVNQGSYLDISQVPSICSSNCVSKEKDNCDISVCRWIESKSDFYGCIPKFGCNQPGVNRHYCIYMAQPCQWDSVLLQCKQIQDYELNLIECNDAISKFLCGNIRTMGQECIWIDEDEKCLNVLSVPTLKLFTTYPSKYIVNRNLCMNYKGKHKYEDFKCPIYSTNGNCVTEDPSEFNKDMCLKTEKCHWDILYSKCSQYQLKSSCEQMVSVSSDACSSFNDCVYDSISESCKIQSSYTNCDSPGLAKSKCLALDQYPCQWIRGQCIQVTQFRELCTSYRNVSKLVCTSLETQLCQYSNGNCFLVDVQPTDCSDNYNRFACQYSTNKCYFFNNKCLIFANEQISCVGYYVSQKACQAITTPGQQCIWESNQCVQINKRINCLNAQSYKVNKWACIGIEAETSAYLDDQFYCEYDETTLECKSKITDIIDDCGENQNLNRQRCSGFTTGKFCLFQNNKCNQVNLNHKYWDDKLDNIKCEQANKSLCRFVRGRVCQWVQQLWSGYKDQRCAEVKIFNIKCSPNSYPETQHFDPQTYNPQSCSVLIYLSDIERCKPQTNPATLYTECIMDETNPQNYYPCDQLGISPSICISTTYGKCAYINNVCVQAPEFSAPCSTLNKYACLNSRYLCSLMSQYSLTFDMGTILLGKLVTQVCDTQIPNQNCESFKYETQSWTFCSSLQQCYGRQKNCLKLLDNQIPITTCDSPGVSQYVCLHSNMICQFRNNRCSTISTNKCEFENNLEDCVQNLYYNCVYSNNKCYTQNLVTKCDKYSYTNKKFCRQYSNCRYDSKTYKCIDFAILMDVQNNIVNYNTNCSTYTNQFDCLNQWKTNCHYNNNLCSAPSTTPSNCPHLQQYSKMICQKFQDCDFKFGYYCIDKTLTITCAQLSENICIQDIDQNLLCYWDGTSCQDINTQICSDILNKKINYFGCQKVSQNDSSKCFYSEEQKLCKLVKEINQCSDFNTNIECALRAQVPCIVVSPNTDSSSCNTATLTYNINLNHYGCTQLVGDKYRYDLYDYQCKLLVGKEMIGCENLNIDACIKSTSSYLRLMCGWIDQKCQQIKDFSNINDCTKLNKFACMRIEKNDLICKWDDTTFCGTSSESSNCISISPTIPIPIASSDASKPYPPKPYVQEQAPHNSLSLCSKGESGKACMSKVGQKGCVEFNYTIEICSGLGLNKKACIEQTTAYCIWQNNQCQDSQLDNQNCNAEVNKKSCLAMNDEMCKWNDSTHLCSSLTLVQCSDATTYLQCMNVPNMQCYFVNTCQELKITPLICKQGYNKVACRKVQNQVCQYINNECSLIAEFDYWQICPQYKTSQTCPTATCEWENSKCRIKTECLSEQQSQTNPLDEIPLMLNVCSRIKLFACVQIYNKIGCMQSSLYCKWDDILGCSSFITHLTQIVCDDSFKFNKKVCDKYAPKFCEFKDDSCSPKISDYYFTNIPNQTLASSEIIQDIETNTCDFYATRESCLISTKYACIWNGLCQSINNNENNIIYSDLNLKACILFKQQWRQRQCFETNFLFKPNEVTDVNVQMCDTQFISKSTCINISSEPCTFNINTNKCEKTINLNNNCSYYEIVNQKTCQLLKNYACQYSEQAFSCVSVNQNIIPQNLDGISLKACISLSIPVYWNNGCKQVNLFQCDLNFKSSPSACALSLTPCIYDQLTSMCISKFNINSIFCDNPGISQELCTSIIRQPCIFKSNQCQLISNNLSCSQAKLVNQLACASLNQSCVYDTLNKSCKAVIQAQKCSSFGLSKNACLLNPSCTFNYDYTQCQCSYIVQPQICHKLSSSNCQTNPQCIYDALLQVCRRKYCEDLQKKQCVGSLEGKQCYLNDGATCQSAAKCEDIINVNESLCQDMFFDGFPCLGANRRCFSQNNFLDYCPNSDCTSKSCKYNQSKVCQALTCSELDDCAKLGNHCLQLSNGTCIENNSCQSLESEICNGATVRTQAQCLLQKYNLYLDDIMCTSQVCELYGISDLCNGNEYNGFTCLLVDQKCLPCEQILDVCTCMEATGICLWKNNKCRSVQCSEFLDEVSCNSLSRCTWSQPNKACLIHCNKVINSDECDSRTQECYYDFAINYCTAGVYQSPNLSIEINIQSTYQIYLALSIVSYILIL</sequence>
<evidence type="ECO:0000256" key="2">
    <source>
        <dbReference type="SAM" id="SignalP"/>
    </source>
</evidence>
<feature type="chain" id="PRO_5035744630" description="PSI domain-containing protein" evidence="2">
    <location>
        <begin position="17"/>
        <end position="2471"/>
    </location>
</feature>
<accession>A0A8S1K0E2</accession>
<feature type="domain" description="PSI" evidence="3">
    <location>
        <begin position="2382"/>
        <end position="2421"/>
    </location>
</feature>
<evidence type="ECO:0000313" key="5">
    <source>
        <dbReference type="Proteomes" id="UP000692954"/>
    </source>
</evidence>